<dbReference type="EMBL" id="ODYU01001214">
    <property type="protein sequence ID" value="SOQ37120.1"/>
    <property type="molecule type" value="Genomic_DNA"/>
</dbReference>
<keyword evidence="1" id="KW-0732">Signal</keyword>
<feature type="signal peptide" evidence="1">
    <location>
        <begin position="1"/>
        <end position="33"/>
    </location>
</feature>
<proteinExistence type="predicted"/>
<reference evidence="2" key="1">
    <citation type="submission" date="2016-07" db="EMBL/GenBank/DDBJ databases">
        <authorList>
            <person name="Bretaudeau A."/>
        </authorList>
    </citation>
    <scope>NUCLEOTIDE SEQUENCE</scope>
    <source>
        <strain evidence="2">Rice</strain>
        <tissue evidence="2">Whole body</tissue>
    </source>
</reference>
<gene>
    <name evidence="2" type="ORF">SFRICE_011358</name>
</gene>
<sequence length="84" mass="9090">MKRYVLWMASTPSINRILELRIFLAQLLSLVSLETNLGCTVGAVAGQLTFVQRVAGSIPARSNSLCDPQIVVSGLGITCIRDEI</sequence>
<name>A0A2H1V8E5_SPOFR</name>
<evidence type="ECO:0000313" key="2">
    <source>
        <dbReference type="EMBL" id="SOQ37120.1"/>
    </source>
</evidence>
<feature type="chain" id="PRO_5013890691" evidence="1">
    <location>
        <begin position="34"/>
        <end position="84"/>
    </location>
</feature>
<evidence type="ECO:0000256" key="1">
    <source>
        <dbReference type="SAM" id="SignalP"/>
    </source>
</evidence>
<protein>
    <submittedName>
        <fullName evidence="2">SFRICE_011358</fullName>
    </submittedName>
</protein>
<organism evidence="2">
    <name type="scientific">Spodoptera frugiperda</name>
    <name type="common">Fall armyworm</name>
    <dbReference type="NCBI Taxonomy" id="7108"/>
    <lineage>
        <taxon>Eukaryota</taxon>
        <taxon>Metazoa</taxon>
        <taxon>Ecdysozoa</taxon>
        <taxon>Arthropoda</taxon>
        <taxon>Hexapoda</taxon>
        <taxon>Insecta</taxon>
        <taxon>Pterygota</taxon>
        <taxon>Neoptera</taxon>
        <taxon>Endopterygota</taxon>
        <taxon>Lepidoptera</taxon>
        <taxon>Glossata</taxon>
        <taxon>Ditrysia</taxon>
        <taxon>Noctuoidea</taxon>
        <taxon>Noctuidae</taxon>
        <taxon>Amphipyrinae</taxon>
        <taxon>Spodoptera</taxon>
    </lineage>
</organism>
<dbReference type="AlphaFoldDB" id="A0A2H1V8E5"/>
<accession>A0A2H1V8E5</accession>